<proteinExistence type="predicted"/>
<comment type="caution">
    <text evidence="2">The sequence shown here is derived from an EMBL/GenBank/DDBJ whole genome shotgun (WGS) entry which is preliminary data.</text>
</comment>
<reference evidence="2" key="1">
    <citation type="submission" date="2021-05" db="EMBL/GenBank/DDBJ databases">
        <title>Energy efficiency and biological interactions define the core microbiome of deep oligotrophic groundwater.</title>
        <authorList>
            <person name="Mehrshad M."/>
            <person name="Lopez-Fernandez M."/>
            <person name="Bell E."/>
            <person name="Bernier-Latmani R."/>
            <person name="Bertilsson S."/>
            <person name="Dopson M."/>
        </authorList>
    </citation>
    <scope>NUCLEOTIDE SEQUENCE</scope>
    <source>
        <strain evidence="2">Modern_marine.mb.64</strain>
    </source>
</reference>
<evidence type="ECO:0000313" key="3">
    <source>
        <dbReference type="Proteomes" id="UP000777784"/>
    </source>
</evidence>
<gene>
    <name evidence="2" type="ORF">KJ970_14925</name>
</gene>
<protein>
    <submittedName>
        <fullName evidence="2">PEGA domain-containing protein</fullName>
    </submittedName>
</protein>
<evidence type="ECO:0000313" key="2">
    <source>
        <dbReference type="EMBL" id="MBU2692213.1"/>
    </source>
</evidence>
<dbReference type="PANTHER" id="PTHR36194">
    <property type="entry name" value="S-LAYER-LIKE PROTEIN"/>
    <property type="match status" value="1"/>
</dbReference>
<feature type="domain" description="PEGA" evidence="1">
    <location>
        <begin position="159"/>
        <end position="224"/>
    </location>
</feature>
<name>A0A948WDV7_UNCEI</name>
<feature type="domain" description="PEGA" evidence="1">
    <location>
        <begin position="233"/>
        <end position="289"/>
    </location>
</feature>
<dbReference type="PANTHER" id="PTHR36194:SF1">
    <property type="entry name" value="S-LAYER-LIKE PROTEIN"/>
    <property type="match status" value="1"/>
</dbReference>
<dbReference type="AlphaFoldDB" id="A0A948WDV7"/>
<organism evidence="2 3">
    <name type="scientific">Eiseniibacteriota bacterium</name>
    <dbReference type="NCBI Taxonomy" id="2212470"/>
    <lineage>
        <taxon>Bacteria</taxon>
        <taxon>Candidatus Eiseniibacteriota</taxon>
    </lineage>
</organism>
<dbReference type="Pfam" id="PF08308">
    <property type="entry name" value="PEGA"/>
    <property type="match status" value="2"/>
</dbReference>
<evidence type="ECO:0000259" key="1">
    <source>
        <dbReference type="Pfam" id="PF08308"/>
    </source>
</evidence>
<dbReference type="InterPro" id="IPR013229">
    <property type="entry name" value="PEGA"/>
</dbReference>
<sequence length="405" mass="43740">MKNESAMTTGKKPSLRPGGWRLAASAETGWSIPPMNFTTGLIFLGLFLPLLFSACGGQGGLKIDVRDMSNNSVADVEIRQVGQDNRLLGKTNESGTATIHPDRGEGSVLIKLNRPAEDGRVYQFRASYTLSEEDFRVGVKVIRIEGIDGESPSGQITTSLLRLSSTPTGAEVWINGAYKGITPISLPDLAPGRSLVILTKQGWHPDSTEIFLEAGDEVEHFRELSATAVKTASLEILSDPSGAAIYIDGAPTNRTTPATLTDLQPGERRVRSSLSGYKNVERTVRLKAGGAGFIDLGPLPLVESTPAPVPRDDSNIAAPVSSSFEKRYGVSTAPYFAEVYIDGSDQNLNILGKFSLTLKDGLHRFRVINQQAGIDRVLTYEVKKGDPNDKLILDWSKGVVRAKKD</sequence>
<dbReference type="EMBL" id="JAHJDP010000087">
    <property type="protein sequence ID" value="MBU2692213.1"/>
    <property type="molecule type" value="Genomic_DNA"/>
</dbReference>
<dbReference type="Proteomes" id="UP000777784">
    <property type="component" value="Unassembled WGS sequence"/>
</dbReference>
<accession>A0A948WDV7</accession>